<accession>A0A6H1UA12</accession>
<dbReference type="SUPFAM" id="SSF89550">
    <property type="entry name" value="PHP domain-like"/>
    <property type="match status" value="1"/>
</dbReference>
<dbReference type="InterPro" id="IPR004013">
    <property type="entry name" value="PHP_dom"/>
</dbReference>
<evidence type="ECO:0000259" key="1">
    <source>
        <dbReference type="SMART" id="SM00481"/>
    </source>
</evidence>
<feature type="domain" description="Polymerase/histidinol phosphatase N-terminal" evidence="1">
    <location>
        <begin position="3"/>
        <end position="68"/>
    </location>
</feature>
<dbReference type="AlphaFoldDB" id="A0A6H1UA12"/>
<proteinExistence type="predicted"/>
<dbReference type="InterPro" id="IPR052018">
    <property type="entry name" value="PHP_domain"/>
</dbReference>
<evidence type="ECO:0000313" key="3">
    <source>
        <dbReference type="Proteomes" id="UP000501602"/>
    </source>
</evidence>
<dbReference type="Pfam" id="PF02811">
    <property type="entry name" value="PHP"/>
    <property type="match status" value="1"/>
</dbReference>
<dbReference type="PANTHER" id="PTHR42924:SF3">
    <property type="entry name" value="POLYMERASE_HISTIDINOL PHOSPHATASE N-TERMINAL DOMAIN-CONTAINING PROTEIN"/>
    <property type="match status" value="1"/>
</dbReference>
<dbReference type="Proteomes" id="UP000501602">
    <property type="component" value="Chromosome"/>
</dbReference>
<dbReference type="SMART" id="SM00481">
    <property type="entry name" value="POLIIIAc"/>
    <property type="match status" value="1"/>
</dbReference>
<protein>
    <submittedName>
        <fullName evidence="2">PHP domain-containing protein</fullName>
    </submittedName>
</protein>
<name>A0A6H1UA12_9GAMM</name>
<dbReference type="GO" id="GO:0004534">
    <property type="term" value="F:5'-3' RNA exonuclease activity"/>
    <property type="evidence" value="ECO:0007669"/>
    <property type="project" value="TreeGrafter"/>
</dbReference>
<reference evidence="2 3" key="1">
    <citation type="submission" date="2020-04" db="EMBL/GenBank/DDBJ databases">
        <title>Ferrimonas sp. S7 isolated from sea water.</title>
        <authorList>
            <person name="Bae S.S."/>
            <person name="Baek K."/>
        </authorList>
    </citation>
    <scope>NUCLEOTIDE SEQUENCE [LARGE SCALE GENOMIC DNA]</scope>
    <source>
        <strain evidence="2 3">S7</strain>
    </source>
</reference>
<gene>
    <name evidence="2" type="ORF">HER31_02635</name>
</gene>
<sequence length="279" mass="30950">MKIDLHCHSRASDGSLTPTELVQRAINQQVSILALTDHDTIAGLAEAKVAANGSSLKVIDGVEISTSWRNWEIHIVGLNFDIDNEPLQQLLMRQSHWRQQRAELIEQKLVKRGFDGVLAQARVYADGGNIGRSHFAKAMVDMGLVATPQLAFDKYLGKGESAYVGNQWCPLAEAVAHINNAGGMAVLAHPAKYQLSNKWLRMLTADFVEAGGEAIETIHCQQNQQQQQFLQLLAKEQNLLLSAGSDFHGPSRWLELGRGLHRPDQPGVWHHFGWIEEGQ</sequence>
<organism evidence="2 3">
    <name type="scientific">Ferrimonas lipolytica</name>
    <dbReference type="NCBI Taxonomy" id="2724191"/>
    <lineage>
        <taxon>Bacteria</taxon>
        <taxon>Pseudomonadati</taxon>
        <taxon>Pseudomonadota</taxon>
        <taxon>Gammaproteobacteria</taxon>
        <taxon>Alteromonadales</taxon>
        <taxon>Ferrimonadaceae</taxon>
        <taxon>Ferrimonas</taxon>
    </lineage>
</organism>
<evidence type="ECO:0000313" key="2">
    <source>
        <dbReference type="EMBL" id="QIZ75874.1"/>
    </source>
</evidence>
<dbReference type="RefSeq" id="WP_168659135.1">
    <property type="nucleotide sequence ID" value="NZ_CP051180.1"/>
</dbReference>
<dbReference type="Gene3D" id="3.20.20.140">
    <property type="entry name" value="Metal-dependent hydrolases"/>
    <property type="match status" value="1"/>
</dbReference>
<dbReference type="CDD" id="cd07438">
    <property type="entry name" value="PHP_HisPPase_AMP"/>
    <property type="match status" value="1"/>
</dbReference>
<dbReference type="InterPro" id="IPR016195">
    <property type="entry name" value="Pol/histidinol_Pase-like"/>
</dbReference>
<dbReference type="PANTHER" id="PTHR42924">
    <property type="entry name" value="EXONUCLEASE"/>
    <property type="match status" value="1"/>
</dbReference>
<dbReference type="Gene3D" id="1.10.150.650">
    <property type="match status" value="1"/>
</dbReference>
<dbReference type="InterPro" id="IPR003141">
    <property type="entry name" value="Pol/His_phosphatase_N"/>
</dbReference>
<keyword evidence="3" id="KW-1185">Reference proteome</keyword>
<dbReference type="KEGG" id="fes:HER31_02635"/>
<dbReference type="GO" id="GO:0035312">
    <property type="term" value="F:5'-3' DNA exonuclease activity"/>
    <property type="evidence" value="ECO:0007669"/>
    <property type="project" value="TreeGrafter"/>
</dbReference>
<dbReference type="EMBL" id="CP051180">
    <property type="protein sequence ID" value="QIZ75874.1"/>
    <property type="molecule type" value="Genomic_DNA"/>
</dbReference>